<dbReference type="Proteomes" id="UP000007803">
    <property type="component" value="Chromosome"/>
</dbReference>
<feature type="transmembrane region" description="Helical" evidence="1">
    <location>
        <begin position="6"/>
        <end position="28"/>
    </location>
</feature>
<accession>E0UU09</accession>
<name>E0UU09_SULAO</name>
<evidence type="ECO:0008006" key="4">
    <source>
        <dbReference type="Google" id="ProtNLM"/>
    </source>
</evidence>
<organism evidence="2 3">
    <name type="scientific">Sulfurimonas autotrophica (strain ATCC BAA-671 / DSM 16294 / JCM 11897 / OK10)</name>
    <dbReference type="NCBI Taxonomy" id="563040"/>
    <lineage>
        <taxon>Bacteria</taxon>
        <taxon>Pseudomonadati</taxon>
        <taxon>Campylobacterota</taxon>
        <taxon>Epsilonproteobacteria</taxon>
        <taxon>Campylobacterales</taxon>
        <taxon>Sulfurimonadaceae</taxon>
        <taxon>Sulfurimonas</taxon>
    </lineage>
</organism>
<gene>
    <name evidence="2" type="ordered locus">Saut_0269</name>
</gene>
<dbReference type="InterPro" id="IPR012902">
    <property type="entry name" value="N_methyl_site"/>
</dbReference>
<protein>
    <recommendedName>
        <fullName evidence="4">Prepilin-type N-terminal cleavage/methylation domain-containing protein</fullName>
    </recommendedName>
</protein>
<proteinExistence type="predicted"/>
<evidence type="ECO:0000256" key="1">
    <source>
        <dbReference type="SAM" id="Phobius"/>
    </source>
</evidence>
<dbReference type="InterPro" id="IPR045584">
    <property type="entry name" value="Pilin-like"/>
</dbReference>
<dbReference type="EMBL" id="CP002205">
    <property type="protein sequence ID" value="ADN08318.1"/>
    <property type="molecule type" value="Genomic_DNA"/>
</dbReference>
<keyword evidence="1" id="KW-0812">Transmembrane</keyword>
<reference evidence="3" key="1">
    <citation type="journal article" date="2010" name="Stand. Genomic Sci.">
        <title>Complete genome sequence of Sulfurimonas autotrophica type strain (OK10).</title>
        <authorList>
            <person name="Sikorski J."/>
            <person name="Munk C."/>
            <person name="Lapidus A."/>
            <person name="Djao O."/>
            <person name="Lucas S."/>
            <person name="Glavina Del Rio T."/>
            <person name="Nolan M."/>
            <person name="Tice H."/>
            <person name="Han C."/>
            <person name="Cheng J."/>
            <person name="Tapia R."/>
            <person name="Goodwin L."/>
            <person name="Pitluck S."/>
            <person name="Liolios K."/>
            <person name="Ivanova N."/>
            <person name="Mavromatis K."/>
            <person name="Mikhailova N."/>
            <person name="Pati A."/>
            <person name="Sims D."/>
            <person name="Meincke L."/>
            <person name="Brettin T."/>
            <person name="Detter J."/>
            <person name="Chen A."/>
            <person name="Palaniappan K."/>
            <person name="Land M."/>
            <person name="Hauser L."/>
            <person name="Chang Y."/>
            <person name="Jeffries C."/>
            <person name="Rohde M."/>
            <person name="Lang E."/>
            <person name="Spring S."/>
            <person name="Goker M."/>
            <person name="Woyke T."/>
            <person name="Bristow J."/>
            <person name="Eisen J."/>
            <person name="Markowitz V."/>
            <person name="Hugenholtz P."/>
            <person name="Kyrpides N."/>
            <person name="Klenk H."/>
        </authorList>
    </citation>
    <scope>NUCLEOTIDE SEQUENCE [LARGE SCALE GENOMIC DNA]</scope>
    <source>
        <strain evidence="3">ATCC BAA-671 / DSM 16294 / JCM 11897 / OK10</strain>
    </source>
</reference>
<sequence length="90" mass="10033">MVSVREAFTLIELLVVLVILTLVMAVVIPQGAKMLSSYGHSLTKIKTKQKLSKDKAKAFLQAKDINVTIDKKNYLILKKGVMLENGHDNH</sequence>
<evidence type="ECO:0000313" key="3">
    <source>
        <dbReference type="Proteomes" id="UP000007803"/>
    </source>
</evidence>
<keyword evidence="1" id="KW-1133">Transmembrane helix</keyword>
<dbReference type="HOGENOM" id="CLU_2439657_0_0_7"/>
<keyword evidence="3" id="KW-1185">Reference proteome</keyword>
<dbReference type="STRING" id="563040.Saut_0269"/>
<keyword evidence="1" id="KW-0472">Membrane</keyword>
<dbReference type="KEGG" id="sua:Saut_0269"/>
<dbReference type="NCBIfam" id="TIGR02532">
    <property type="entry name" value="IV_pilin_GFxxxE"/>
    <property type="match status" value="1"/>
</dbReference>
<dbReference type="Pfam" id="PF07963">
    <property type="entry name" value="N_methyl"/>
    <property type="match status" value="1"/>
</dbReference>
<dbReference type="AlphaFoldDB" id="E0UU09"/>
<evidence type="ECO:0000313" key="2">
    <source>
        <dbReference type="EMBL" id="ADN08318.1"/>
    </source>
</evidence>
<dbReference type="SUPFAM" id="SSF54523">
    <property type="entry name" value="Pili subunits"/>
    <property type="match status" value="1"/>
</dbReference>